<organism evidence="2 4">
    <name type="scientific">Ruthenibacterium lactatiformans</name>
    <dbReference type="NCBI Taxonomy" id="1550024"/>
    <lineage>
        <taxon>Bacteria</taxon>
        <taxon>Bacillati</taxon>
        <taxon>Bacillota</taxon>
        <taxon>Clostridia</taxon>
        <taxon>Eubacteriales</taxon>
        <taxon>Oscillospiraceae</taxon>
        <taxon>Ruthenibacterium</taxon>
    </lineage>
</organism>
<dbReference type="AlphaFoldDB" id="A0A0D8IXG8"/>
<dbReference type="Proteomes" id="UP000053433">
    <property type="component" value="Unassembled WGS sequence"/>
</dbReference>
<dbReference type="Gene3D" id="3.30.420.40">
    <property type="match status" value="2"/>
</dbReference>
<evidence type="ECO:0000313" key="4">
    <source>
        <dbReference type="Proteomes" id="UP000032483"/>
    </source>
</evidence>
<dbReference type="SUPFAM" id="SSF53067">
    <property type="entry name" value="Actin-like ATPase domain"/>
    <property type="match status" value="1"/>
</dbReference>
<dbReference type="Proteomes" id="UP000032483">
    <property type="component" value="Unassembled WGS sequence"/>
</dbReference>
<dbReference type="Pfam" id="PF00480">
    <property type="entry name" value="ROK"/>
    <property type="match status" value="1"/>
</dbReference>
<evidence type="ECO:0000256" key="1">
    <source>
        <dbReference type="ARBA" id="ARBA00006479"/>
    </source>
</evidence>
<evidence type="ECO:0000313" key="2">
    <source>
        <dbReference type="EMBL" id="KJF38986.1"/>
    </source>
</evidence>
<accession>A0A0D8IXG8</accession>
<keyword evidence="4" id="KW-1185">Reference proteome</keyword>
<proteinExistence type="inferred from homology"/>
<dbReference type="InterPro" id="IPR000600">
    <property type="entry name" value="ROK"/>
</dbReference>
<protein>
    <recommendedName>
        <fullName evidence="6">ROK family protein</fullName>
    </recommendedName>
</protein>
<evidence type="ECO:0008006" key="6">
    <source>
        <dbReference type="Google" id="ProtNLM"/>
    </source>
</evidence>
<dbReference type="RefSeq" id="WP_050006100.1">
    <property type="nucleotide sequence ID" value="NZ_DAWBJP010000021.1"/>
</dbReference>
<dbReference type="EMBL" id="JXXK01000026">
    <property type="protein sequence ID" value="KJF38986.1"/>
    <property type="molecule type" value="Genomic_DNA"/>
</dbReference>
<comment type="caution">
    <text evidence="2">The sequence shown here is derived from an EMBL/GenBank/DDBJ whole genome shotgun (WGS) entry which is preliminary data.</text>
</comment>
<evidence type="ECO:0000313" key="3">
    <source>
        <dbReference type="EMBL" id="KUE75516.1"/>
    </source>
</evidence>
<dbReference type="InterPro" id="IPR043129">
    <property type="entry name" value="ATPase_NBD"/>
</dbReference>
<sequence>MGGTAGCGVQAAMAIDIREDRVKMGIVSREGNVLFSRRYPWETSSVAGFLDALVLDIADFQRQAEGRWEYDRVGVSMGGWIDREAGMWLYTAKVHGFADPVPLRYLIERATGHPTFIDNDIHVSTLAENRFGIGQIYPNFTYYHIGRGIAVGVVSEGNLIRGAANYAGEYGGYLYDLGGQDGVCRLEEFASGRGMVRWARSLFEQYPHSVLRQADRVGALSPTKIFECAAENDSLATYIVHHVQRGIGLSVVNLLSFTNSEAIAFGGELAGLHGLLPVLTDFIEEHCAAPTRRSLNYIGSGRLDVHEEGMIGAAWLTWEGGGVPPCPGRTL</sequence>
<name>A0A0D8IXG8_9FIRM</name>
<comment type="similarity">
    <text evidence="1">Belongs to the ROK (NagC/XylR) family.</text>
</comment>
<dbReference type="PANTHER" id="PTHR18964">
    <property type="entry name" value="ROK (REPRESSOR, ORF, KINASE) FAMILY"/>
    <property type="match status" value="1"/>
</dbReference>
<dbReference type="GeneID" id="42857855"/>
<dbReference type="EMBL" id="LMUA01000020">
    <property type="protein sequence ID" value="KUE75516.1"/>
    <property type="molecule type" value="Genomic_DNA"/>
</dbReference>
<accession>A0A0W7TNU3</accession>
<gene>
    <name evidence="3" type="ORF">ASJ35_13435</name>
    <name evidence="2" type="ORF">TQ39_14930</name>
</gene>
<dbReference type="PANTHER" id="PTHR18964:SF149">
    <property type="entry name" value="BIFUNCTIONAL UDP-N-ACETYLGLUCOSAMINE 2-EPIMERASE_N-ACETYLMANNOSAMINE KINASE"/>
    <property type="match status" value="1"/>
</dbReference>
<reference evidence="3 5" key="2">
    <citation type="submission" date="2015-10" db="EMBL/GenBank/DDBJ databases">
        <title>A novel member of the family Ruminococcaceae isolated from human faeces.</title>
        <authorList>
            <person name="Shkoporov A.N."/>
            <person name="Chaplin A.V."/>
            <person name="Motuzova O.V."/>
            <person name="Kafarskaia L.I."/>
            <person name="Efimov B.A."/>
        </authorList>
    </citation>
    <scope>NUCLEOTIDE SEQUENCE [LARGE SCALE GENOMIC DNA]</scope>
    <source>
        <strain evidence="3 5">668</strain>
    </source>
</reference>
<evidence type="ECO:0000313" key="5">
    <source>
        <dbReference type="Proteomes" id="UP000053433"/>
    </source>
</evidence>
<reference evidence="2" key="1">
    <citation type="submission" date="2015-02" db="EMBL/GenBank/DDBJ databases">
        <title>A novel member of the family Ruminococcaceae isolated from human feces.</title>
        <authorList>
            <person name="Shkoporov A.N."/>
            <person name="Chaplin A.V."/>
            <person name="Motuzova O.V."/>
            <person name="Kafarskaia L.I."/>
            <person name="Khokhlova E.V."/>
            <person name="Efimov B.A."/>
        </authorList>
    </citation>
    <scope>NUCLEOTIDE SEQUENCE [LARGE SCALE GENOMIC DNA]</scope>
    <source>
        <strain evidence="2">585-1</strain>
    </source>
</reference>